<comment type="cofactor">
    <cofactor evidence="1">
        <name>Zn(2+)</name>
        <dbReference type="ChEBI" id="CHEBI:29105"/>
    </cofactor>
</comment>
<dbReference type="SUPFAM" id="SSF53187">
    <property type="entry name" value="Zn-dependent exopeptidases"/>
    <property type="match status" value="1"/>
</dbReference>
<dbReference type="EMBL" id="UZAN01054481">
    <property type="protein sequence ID" value="VDP90444.1"/>
    <property type="molecule type" value="Genomic_DNA"/>
</dbReference>
<dbReference type="PANTHER" id="PTHR11532:SF62">
    <property type="entry name" value="CARBOXYPEPTIDASE D"/>
    <property type="match status" value="1"/>
</dbReference>
<evidence type="ECO:0000256" key="1">
    <source>
        <dbReference type="ARBA" id="ARBA00001947"/>
    </source>
</evidence>
<evidence type="ECO:0000259" key="7">
    <source>
        <dbReference type="PROSITE" id="PS52035"/>
    </source>
</evidence>
<dbReference type="GO" id="GO:0016485">
    <property type="term" value="P:protein processing"/>
    <property type="evidence" value="ECO:0007669"/>
    <property type="project" value="TreeGrafter"/>
</dbReference>
<dbReference type="PRINTS" id="PR00765">
    <property type="entry name" value="CRBOXYPTASEA"/>
</dbReference>
<dbReference type="Gene3D" id="3.40.630.10">
    <property type="entry name" value="Zn peptidases"/>
    <property type="match status" value="1"/>
</dbReference>
<dbReference type="GO" id="GO:0006518">
    <property type="term" value="P:peptide metabolic process"/>
    <property type="evidence" value="ECO:0007669"/>
    <property type="project" value="TreeGrafter"/>
</dbReference>
<evidence type="ECO:0000256" key="5">
    <source>
        <dbReference type="ARBA" id="ARBA00022833"/>
    </source>
</evidence>
<keyword evidence="3" id="KW-0645">Protease</keyword>
<dbReference type="InterPro" id="IPR057247">
    <property type="entry name" value="CARBOXYPEPT_ZN_2"/>
</dbReference>
<sequence>MAEALSSVTGLDITDFVCEWEKYHTNGDISLFLENVNRKCPDISHVYLLDDNVGGNNLTAINQVCFSHFSSLPHFKYIANMHGNEILGRELLLMLAHDLCTGWRKNDQKITNLIKLTRIHLLPTMNPDGWSKAFHTSKDRETVGRENANKVDLNRNFPNLDAVVFKNVEKNGPFDHLYNYSQEKNKNSNLVDRQPTKETRMIMQWLDRYNFVLSANMHGGDLVANYPYDSSPSGRADIYTDESLHAEKRSHMEFRVGDNRECKLQ</sequence>
<comment type="caution">
    <text evidence="6">Lacks conserved residue(s) required for the propagation of feature annotation.</text>
</comment>
<evidence type="ECO:0000256" key="3">
    <source>
        <dbReference type="ARBA" id="ARBA00022645"/>
    </source>
</evidence>
<evidence type="ECO:0000313" key="8">
    <source>
        <dbReference type="EMBL" id="VDP90444.1"/>
    </source>
</evidence>
<keyword evidence="5" id="KW-0862">Zinc</keyword>
<dbReference type="PROSITE" id="PS52035">
    <property type="entry name" value="PEPTIDASE_M14"/>
    <property type="match status" value="1"/>
</dbReference>
<dbReference type="InterPro" id="IPR000834">
    <property type="entry name" value="Peptidase_M14"/>
</dbReference>
<keyword evidence="4" id="KW-0479">Metal-binding</keyword>
<accession>A0A3P8I802</accession>
<evidence type="ECO:0000256" key="2">
    <source>
        <dbReference type="ARBA" id="ARBA00005988"/>
    </source>
</evidence>
<dbReference type="SMART" id="SM00631">
    <property type="entry name" value="Zn_pept"/>
    <property type="match status" value="1"/>
</dbReference>
<evidence type="ECO:0000313" key="9">
    <source>
        <dbReference type="Proteomes" id="UP000272942"/>
    </source>
</evidence>
<evidence type="ECO:0000256" key="6">
    <source>
        <dbReference type="PROSITE-ProRule" id="PRU01379"/>
    </source>
</evidence>
<dbReference type="PROSITE" id="PS00132">
    <property type="entry name" value="CARBOXYPEPT_ZN_1"/>
    <property type="match status" value="1"/>
</dbReference>
<reference evidence="8 9" key="1">
    <citation type="submission" date="2018-11" db="EMBL/GenBank/DDBJ databases">
        <authorList>
            <consortium name="Pathogen Informatics"/>
        </authorList>
    </citation>
    <scope>NUCLEOTIDE SEQUENCE [LARGE SCALE GENOMIC DNA]</scope>
    <source>
        <strain evidence="8 9">Egypt</strain>
    </source>
</reference>
<keyword evidence="3" id="KW-0378">Hydrolase</keyword>
<comment type="similarity">
    <text evidence="2 6">Belongs to the peptidase M14 family.</text>
</comment>
<name>A0A3P8I802_9TREM</name>
<dbReference type="GO" id="GO:0004181">
    <property type="term" value="F:metallocarboxypeptidase activity"/>
    <property type="evidence" value="ECO:0007669"/>
    <property type="project" value="InterPro"/>
</dbReference>
<proteinExistence type="inferred from homology"/>
<feature type="domain" description="Peptidase M14" evidence="7">
    <location>
        <begin position="22"/>
        <end position="265"/>
    </location>
</feature>
<protein>
    <recommendedName>
        <fullName evidence="7">Peptidase M14 domain-containing protein</fullName>
    </recommendedName>
</protein>
<dbReference type="GO" id="GO:0005615">
    <property type="term" value="C:extracellular space"/>
    <property type="evidence" value="ECO:0007669"/>
    <property type="project" value="TreeGrafter"/>
</dbReference>
<dbReference type="Proteomes" id="UP000272942">
    <property type="component" value="Unassembled WGS sequence"/>
</dbReference>
<gene>
    <name evidence="8" type="ORF">ECPE_LOCUS13172</name>
</gene>
<organism evidence="8 9">
    <name type="scientific">Echinostoma caproni</name>
    <dbReference type="NCBI Taxonomy" id="27848"/>
    <lineage>
        <taxon>Eukaryota</taxon>
        <taxon>Metazoa</taxon>
        <taxon>Spiralia</taxon>
        <taxon>Lophotrochozoa</taxon>
        <taxon>Platyhelminthes</taxon>
        <taxon>Trematoda</taxon>
        <taxon>Digenea</taxon>
        <taxon>Plagiorchiida</taxon>
        <taxon>Echinostomata</taxon>
        <taxon>Echinostomatoidea</taxon>
        <taxon>Echinostomatidae</taxon>
        <taxon>Echinostoma</taxon>
    </lineage>
</organism>
<dbReference type="PANTHER" id="PTHR11532">
    <property type="entry name" value="PROTEASE M14 CARBOXYPEPTIDASE"/>
    <property type="match status" value="1"/>
</dbReference>
<dbReference type="Pfam" id="PF00246">
    <property type="entry name" value="Peptidase_M14"/>
    <property type="match status" value="1"/>
</dbReference>
<dbReference type="PROSITE" id="PS00133">
    <property type="entry name" value="CARBOXYPEPT_ZN_2"/>
    <property type="match status" value="1"/>
</dbReference>
<dbReference type="AlphaFoldDB" id="A0A3P8I802"/>
<dbReference type="InterPro" id="IPR050753">
    <property type="entry name" value="Peptidase_M14_domain"/>
</dbReference>
<dbReference type="OrthoDB" id="10249045at2759"/>
<dbReference type="GO" id="GO:0008270">
    <property type="term" value="F:zinc ion binding"/>
    <property type="evidence" value="ECO:0007669"/>
    <property type="project" value="InterPro"/>
</dbReference>
<dbReference type="InterPro" id="IPR057246">
    <property type="entry name" value="CARBOXYPEPT_ZN_1"/>
</dbReference>
<keyword evidence="3" id="KW-0121">Carboxypeptidase</keyword>
<evidence type="ECO:0000256" key="4">
    <source>
        <dbReference type="ARBA" id="ARBA00022723"/>
    </source>
</evidence>
<keyword evidence="9" id="KW-1185">Reference proteome</keyword>